<name>A0A1F5EJD4_9BACT</name>
<organism evidence="1 2">
    <name type="scientific">Candidatus Campbellbacteria bacterium RIFOXYC2_FULL_35_25</name>
    <dbReference type="NCBI Taxonomy" id="1797582"/>
    <lineage>
        <taxon>Bacteria</taxon>
        <taxon>Candidatus Campbelliibacteriota</taxon>
    </lineage>
</organism>
<accession>A0A1F5EJD4</accession>
<gene>
    <name evidence="1" type="ORF">A2442_03255</name>
</gene>
<protein>
    <submittedName>
        <fullName evidence="1">Uncharacterized protein</fullName>
    </submittedName>
</protein>
<comment type="caution">
    <text evidence="1">The sequence shown here is derived from an EMBL/GenBank/DDBJ whole genome shotgun (WGS) entry which is preliminary data.</text>
</comment>
<proteinExistence type="predicted"/>
<evidence type="ECO:0000313" key="1">
    <source>
        <dbReference type="EMBL" id="OGD67495.1"/>
    </source>
</evidence>
<reference evidence="1 2" key="1">
    <citation type="journal article" date="2016" name="Nat. Commun.">
        <title>Thousands of microbial genomes shed light on interconnected biogeochemical processes in an aquifer system.</title>
        <authorList>
            <person name="Anantharaman K."/>
            <person name="Brown C.T."/>
            <person name="Hug L.A."/>
            <person name="Sharon I."/>
            <person name="Castelle C.J."/>
            <person name="Probst A.J."/>
            <person name="Thomas B.C."/>
            <person name="Singh A."/>
            <person name="Wilkins M.J."/>
            <person name="Karaoz U."/>
            <person name="Brodie E.L."/>
            <person name="Williams K.H."/>
            <person name="Hubbard S.S."/>
            <person name="Banfield J.F."/>
        </authorList>
    </citation>
    <scope>NUCLEOTIDE SEQUENCE [LARGE SCALE GENOMIC DNA]</scope>
</reference>
<dbReference type="AlphaFoldDB" id="A0A1F5EJD4"/>
<dbReference type="Proteomes" id="UP000179003">
    <property type="component" value="Unassembled WGS sequence"/>
</dbReference>
<sequence>MEQVERLVLLAELPNEFCALNHGPQTREEDFPAENYLIIPVGFKKEKVIEEVAVRELVIPVCHECAVALVQ</sequence>
<evidence type="ECO:0000313" key="2">
    <source>
        <dbReference type="Proteomes" id="UP000179003"/>
    </source>
</evidence>
<dbReference type="EMBL" id="MFAE01000005">
    <property type="protein sequence ID" value="OGD67495.1"/>
    <property type="molecule type" value="Genomic_DNA"/>
</dbReference>